<feature type="chain" id="PRO_5032810262" description="EF-hand domain-containing protein" evidence="2">
    <location>
        <begin position="50"/>
        <end position="235"/>
    </location>
</feature>
<evidence type="ECO:0000313" key="4">
    <source>
        <dbReference type="EMBL" id="MXO88373.1"/>
    </source>
</evidence>
<feature type="region of interest" description="Disordered" evidence="1">
    <location>
        <begin position="191"/>
        <end position="235"/>
    </location>
</feature>
<dbReference type="EMBL" id="WTYY01000003">
    <property type="protein sequence ID" value="MXO88373.1"/>
    <property type="molecule type" value="Genomic_DNA"/>
</dbReference>
<dbReference type="GO" id="GO:0005509">
    <property type="term" value="F:calcium ion binding"/>
    <property type="evidence" value="ECO:0007669"/>
    <property type="project" value="InterPro"/>
</dbReference>
<feature type="compositionally biased region" description="Pro residues" evidence="1">
    <location>
        <begin position="1"/>
        <end position="12"/>
    </location>
</feature>
<gene>
    <name evidence="4" type="ORF">GRI32_06435</name>
</gene>
<organism evidence="4 5">
    <name type="scientific">Alteraurantiacibacter aestuarii</name>
    <dbReference type="NCBI Taxonomy" id="650004"/>
    <lineage>
        <taxon>Bacteria</taxon>
        <taxon>Pseudomonadati</taxon>
        <taxon>Pseudomonadota</taxon>
        <taxon>Alphaproteobacteria</taxon>
        <taxon>Sphingomonadales</taxon>
        <taxon>Erythrobacteraceae</taxon>
        <taxon>Alteraurantiacibacter</taxon>
    </lineage>
</organism>
<dbReference type="InterPro" id="IPR011992">
    <property type="entry name" value="EF-hand-dom_pair"/>
</dbReference>
<evidence type="ECO:0000313" key="5">
    <source>
        <dbReference type="Proteomes" id="UP000435243"/>
    </source>
</evidence>
<accession>A0A844ZLB7</accession>
<name>A0A844ZLB7_9SPHN</name>
<dbReference type="InterPro" id="IPR018247">
    <property type="entry name" value="EF_Hand_1_Ca_BS"/>
</dbReference>
<feature type="region of interest" description="Disordered" evidence="1">
    <location>
        <begin position="1"/>
        <end position="23"/>
    </location>
</feature>
<feature type="region of interest" description="Disordered" evidence="1">
    <location>
        <begin position="105"/>
        <end position="178"/>
    </location>
</feature>
<evidence type="ECO:0000259" key="3">
    <source>
        <dbReference type="PROSITE" id="PS50222"/>
    </source>
</evidence>
<comment type="caution">
    <text evidence="4">The sequence shown here is derived from an EMBL/GenBank/DDBJ whole genome shotgun (WGS) entry which is preliminary data.</text>
</comment>
<feature type="signal peptide" evidence="2">
    <location>
        <begin position="1"/>
        <end position="49"/>
    </location>
</feature>
<keyword evidence="5" id="KW-1185">Reference proteome</keyword>
<dbReference type="AlphaFoldDB" id="A0A844ZLB7"/>
<reference evidence="4 5" key="1">
    <citation type="submission" date="2019-12" db="EMBL/GenBank/DDBJ databases">
        <title>Genomic-based taxomic classification of the family Erythrobacteraceae.</title>
        <authorList>
            <person name="Xu L."/>
        </authorList>
    </citation>
    <scope>NUCLEOTIDE SEQUENCE [LARGE SCALE GENOMIC DNA]</scope>
    <source>
        <strain evidence="4 5">JCM 16339</strain>
    </source>
</reference>
<evidence type="ECO:0000256" key="1">
    <source>
        <dbReference type="SAM" id="MobiDB-lite"/>
    </source>
</evidence>
<sequence>MGRRTPPPPPFKTVPRCSPNNPLKERTMRKTLTLSLAATALLAAGAAHAQMPERGQRGAAELTREAVQERATSQFERLDINDDGALSEADRDAARQARFARFDTDGNGMIDMSEFDSARENRKDMREERMAAREERRGPGIRERRMGRGPGDRGPGNGGPGIGGPGGERRVAEADIDNNGTVTQAEFLSAALTRFDRADADSDGKITREERRNARPDGRPEGRPDGRRAPRGFIG</sequence>
<dbReference type="PROSITE" id="PS50222">
    <property type="entry name" value="EF_HAND_2"/>
    <property type="match status" value="1"/>
</dbReference>
<protein>
    <recommendedName>
        <fullName evidence="3">EF-hand domain-containing protein</fullName>
    </recommendedName>
</protein>
<feature type="compositionally biased region" description="Basic and acidic residues" evidence="1">
    <location>
        <begin position="194"/>
        <end position="228"/>
    </location>
</feature>
<dbReference type="InterPro" id="IPR002048">
    <property type="entry name" value="EF_hand_dom"/>
</dbReference>
<dbReference type="Proteomes" id="UP000435243">
    <property type="component" value="Unassembled WGS sequence"/>
</dbReference>
<dbReference type="SUPFAM" id="SSF47473">
    <property type="entry name" value="EF-hand"/>
    <property type="match status" value="1"/>
</dbReference>
<keyword evidence="2" id="KW-0732">Signal</keyword>
<feature type="domain" description="EF-hand" evidence="3">
    <location>
        <begin position="90"/>
        <end position="125"/>
    </location>
</feature>
<feature type="compositionally biased region" description="Gly residues" evidence="1">
    <location>
        <begin position="148"/>
        <end position="166"/>
    </location>
</feature>
<dbReference type="Pfam" id="PF13202">
    <property type="entry name" value="EF-hand_5"/>
    <property type="match status" value="2"/>
</dbReference>
<feature type="compositionally biased region" description="Basic and acidic residues" evidence="1">
    <location>
        <begin position="116"/>
        <end position="146"/>
    </location>
</feature>
<dbReference type="Gene3D" id="1.10.238.10">
    <property type="entry name" value="EF-hand"/>
    <property type="match status" value="2"/>
</dbReference>
<dbReference type="PROSITE" id="PS00018">
    <property type="entry name" value="EF_HAND_1"/>
    <property type="match status" value="2"/>
</dbReference>
<proteinExistence type="predicted"/>
<evidence type="ECO:0000256" key="2">
    <source>
        <dbReference type="SAM" id="SignalP"/>
    </source>
</evidence>